<reference evidence="1" key="1">
    <citation type="submission" date="2022-07" db="EMBL/GenBank/DDBJ databases">
        <title>Phylogenomic reconstructions and comparative analyses of Kickxellomycotina fungi.</title>
        <authorList>
            <person name="Reynolds N.K."/>
            <person name="Stajich J.E."/>
            <person name="Barry K."/>
            <person name="Grigoriev I.V."/>
            <person name="Crous P."/>
            <person name="Smith M.E."/>
        </authorList>
    </citation>
    <scope>NUCLEOTIDE SEQUENCE</scope>
    <source>
        <strain evidence="1">BCRC 34780</strain>
    </source>
</reference>
<proteinExistence type="predicted"/>
<keyword evidence="2" id="KW-1185">Reference proteome</keyword>
<feature type="non-terminal residue" evidence="1">
    <location>
        <position position="753"/>
    </location>
</feature>
<dbReference type="Proteomes" id="UP001140087">
    <property type="component" value="Unassembled WGS sequence"/>
</dbReference>
<gene>
    <name evidence="1" type="ORF">H4R21_002889</name>
</gene>
<comment type="caution">
    <text evidence="1">The sequence shown here is derived from an EMBL/GenBank/DDBJ whole genome shotgun (WGS) entry which is preliminary data.</text>
</comment>
<sequence length="753" mass="79535">MQKFTALYTHQKLKKAKTWQDGAALYDPDARELVLLAASGERLASYRLRAKETIGVGGEYDIGRFLLTLEGEDAPGGAPPTAAAPCSAGQSAAGGGPLRTVRRVKRPASLIKPIQLKPTAHTPSAEVRPVADSPQPSASRAATGVPGGGGDVLVEYTALYTTQKTKKAKTWSDGMVVFSAGDRRLTLKDEGGATLTTTHIAGSVSVAAGCEIDSGRFLIQIEREKGDGTGAEPESSGAPPPAALRLRRQPGPLRLSKKTSSLAASDAEATAATALGPPKPPRFVPPAPQTPTHLHFPRRGELLQHVGVSKGFGLGPPRRLVAPVSCGEWTEYRDGLAALLRENLAVELAALAIRYFFMARERMEAQEARPPAKRRGRAAGSGLVQACKSVGVLLFDGCTLRQPFLDSAAFKAQRSTGAVQLAKGDSVMIELSRREAYAGYAKDDTWALSAADDFAYESTFLARSAYYGPSKNNTLELVLVGDEDARAATRILNDAAGTGAALPPAKRGARTEKAAATVYAIRCLDSASAWSMLDTAEELLSPEALPILPHLLGMAALPPAPAAETSAAAVLAKADDVMAACRQALGLSEEQYGILRQVVLSAVSIYVPVDGASAVTAIHGPFGTGKSFLIAAITACLDELARELPDVFGGPAAEAPPRDGPPRLRVMLSSMTNFAVDNMLDALLKQGYDQFLRVGSLRRVSRRILPYVLRSSASAADDVRELQSMLDLADDDAEADVITAAIQRIRQQDTQST</sequence>
<dbReference type="EMBL" id="JANBUN010000821">
    <property type="protein sequence ID" value="KAJ2801164.1"/>
    <property type="molecule type" value="Genomic_DNA"/>
</dbReference>
<evidence type="ECO:0000313" key="1">
    <source>
        <dbReference type="EMBL" id="KAJ2801164.1"/>
    </source>
</evidence>
<protein>
    <submittedName>
        <fullName evidence="1">Uncharacterized protein</fullName>
    </submittedName>
</protein>
<organism evidence="1 2">
    <name type="scientific">Coemansia helicoidea</name>
    <dbReference type="NCBI Taxonomy" id="1286919"/>
    <lineage>
        <taxon>Eukaryota</taxon>
        <taxon>Fungi</taxon>
        <taxon>Fungi incertae sedis</taxon>
        <taxon>Zoopagomycota</taxon>
        <taxon>Kickxellomycotina</taxon>
        <taxon>Kickxellomycetes</taxon>
        <taxon>Kickxellales</taxon>
        <taxon>Kickxellaceae</taxon>
        <taxon>Coemansia</taxon>
    </lineage>
</organism>
<name>A0ACC1L574_9FUNG</name>
<evidence type="ECO:0000313" key="2">
    <source>
        <dbReference type="Proteomes" id="UP001140087"/>
    </source>
</evidence>
<accession>A0ACC1L574</accession>